<organism evidence="2 3">
    <name type="scientific">Candidatus Alectryocaccomicrobium excrementavium</name>
    <dbReference type="NCBI Taxonomy" id="2840668"/>
    <lineage>
        <taxon>Bacteria</taxon>
        <taxon>Bacillati</taxon>
        <taxon>Bacillota</taxon>
        <taxon>Clostridia</taxon>
        <taxon>Candidatus Alectryocaccomicrobium</taxon>
    </lineage>
</organism>
<evidence type="ECO:0000256" key="1">
    <source>
        <dbReference type="SAM" id="SignalP"/>
    </source>
</evidence>
<reference evidence="2" key="2">
    <citation type="journal article" date="2021" name="PeerJ">
        <title>Extensive microbial diversity within the chicken gut microbiome revealed by metagenomics and culture.</title>
        <authorList>
            <person name="Gilroy R."/>
            <person name="Ravi A."/>
            <person name="Getino M."/>
            <person name="Pursley I."/>
            <person name="Horton D.L."/>
            <person name="Alikhan N.F."/>
            <person name="Baker D."/>
            <person name="Gharbi K."/>
            <person name="Hall N."/>
            <person name="Watson M."/>
            <person name="Adriaenssens E.M."/>
            <person name="Foster-Nyarko E."/>
            <person name="Jarju S."/>
            <person name="Secka A."/>
            <person name="Antonio M."/>
            <person name="Oren A."/>
            <person name="Chaudhuri R.R."/>
            <person name="La Ragione R."/>
            <person name="Hildebrand F."/>
            <person name="Pallen M.J."/>
        </authorList>
    </citation>
    <scope>NUCLEOTIDE SEQUENCE</scope>
    <source>
        <strain evidence="2">13766</strain>
    </source>
</reference>
<dbReference type="Proteomes" id="UP000824140">
    <property type="component" value="Unassembled WGS sequence"/>
</dbReference>
<reference evidence="2" key="1">
    <citation type="submission" date="2020-10" db="EMBL/GenBank/DDBJ databases">
        <authorList>
            <person name="Gilroy R."/>
        </authorList>
    </citation>
    <scope>NUCLEOTIDE SEQUENCE</scope>
    <source>
        <strain evidence="2">13766</strain>
    </source>
</reference>
<dbReference type="Gene3D" id="3.40.190.10">
    <property type="entry name" value="Periplasmic binding protein-like II"/>
    <property type="match status" value="2"/>
</dbReference>
<dbReference type="AlphaFoldDB" id="A0A9D1K6B1"/>
<gene>
    <name evidence="2" type="ORF">IAA84_10120</name>
</gene>
<accession>A0A9D1K6B1</accession>
<proteinExistence type="predicted"/>
<sequence length="549" mass="61898">MKRKNLIAWLVALALLLSGTALAAEKELVVYSEEDLARAKEYTDTLDTSGKTYDEHLTIELATEMLDATQDYNQGSAGSQWFTEHFNFDFDLVAIPDSNANDKIRTMINSGEVPDVLRWNGFDINEIISYIDQGLFYRLPDDWEERWPNIAHTQSLVPVADALAEKVDGTYGLFRVVMYHYYPGDVVVSHNSIYIREDWANAVGFEIKDAYTPSELLEYARLIKEQDPGQVGANLVPIASDTGYLANLFLGSTYPQYNQIYRTEDGQYHWGFSDPQTLEGLKLWKEAYDEGLISPEFYVYSETDAVNTFSISGVAGAVLNPGSVCAAVKDGFANDQGLDETAWHQAAMIGEDGYYHDYANDNFWGVTYFSADIDEKVFERYMDIVDFMVSDNGADFRCNGMRYIDWDFNEDGTRSMVYDTSVYRRASDSNFWPVYTLLGACGDDNGFNPDPVDASEDALFYANQLNAVYNAKLSRLTDDSIIERDWESYGFSSDAQTALTAIDYRTIMANLVVGEGDLEENWQSIISENAYIIDPALQELNETFNSGAE</sequence>
<name>A0A9D1K6B1_9FIRM</name>
<dbReference type="SUPFAM" id="SSF53850">
    <property type="entry name" value="Periplasmic binding protein-like II"/>
    <property type="match status" value="1"/>
</dbReference>
<dbReference type="EMBL" id="DVJN01000195">
    <property type="protein sequence ID" value="HIS93359.1"/>
    <property type="molecule type" value="Genomic_DNA"/>
</dbReference>
<comment type="caution">
    <text evidence="2">The sequence shown here is derived from an EMBL/GenBank/DDBJ whole genome shotgun (WGS) entry which is preliminary data.</text>
</comment>
<protein>
    <submittedName>
        <fullName evidence="2">Extracellular solute-binding protein</fullName>
    </submittedName>
</protein>
<evidence type="ECO:0000313" key="3">
    <source>
        <dbReference type="Proteomes" id="UP000824140"/>
    </source>
</evidence>
<feature type="chain" id="PRO_5038469233" evidence="1">
    <location>
        <begin position="24"/>
        <end position="549"/>
    </location>
</feature>
<evidence type="ECO:0000313" key="2">
    <source>
        <dbReference type="EMBL" id="HIS93359.1"/>
    </source>
</evidence>
<keyword evidence="1" id="KW-0732">Signal</keyword>
<feature type="signal peptide" evidence="1">
    <location>
        <begin position="1"/>
        <end position="23"/>
    </location>
</feature>